<keyword evidence="6 9" id="KW-0408">Iron</keyword>
<evidence type="ECO:0000256" key="4">
    <source>
        <dbReference type="ARBA" id="ARBA00022723"/>
    </source>
</evidence>
<dbReference type="InterPro" id="IPR004137">
    <property type="entry name" value="HCP/CODH"/>
</dbReference>
<sequence>MLKKADEQGCSTAFSRSETLKECTIGASGICCKNCAMGPCRLTPPKKEGDPEKRGICGATAEVVAARNFVRMIAAGSAAHSDHGRAVAHTMVMAAKGEAEGYQVKDRIKLLEVALDLGVEVGDRPIEEIALEVGEKCLAMFGQQEGELAFGLRAPEKRKEIWRKLGIFPRGIDREAVEAMHRTSIGVDQDMENLLLQGSRCALADGWGGSMIATELQDIMFGSPTPIKAKINLGVLEADQVNVIVHGHEPLLSEMILLATRDEELLKKAEAKGAKGINIAGICCTANEILTRHGIPIAGNVLQQELAIITGAVDAMVVDVQCVYQAIGELSNCFHTKIITTSSKGKMPFAEHVEFHEETGLSSAKKIVEMAIDNFPNRGKVDIPGAVSEFTGGYNHEYINYMLGGHFRASYRPLNDGIIDGRIRGVVGVVGCSNPRVPHDSVTVQVVRELVANSCLVAMTGCAAQAVAKTGLMTPEIAYKDGVMPQGLREICEAVGIPPVLHVGSCVDNSRVLIALTAMAKEGGLGDDISDLPAIGCAPEWMSEKAIAIGQYFVASGAAVIFGARWPTTGSKTLTDYLFEGYQEIYGNTWGFEPDSDKMVSALLSKIDMKREALGIAAKHERVLFDMAMRRELKI</sequence>
<accession>A0A2N3G5I2</accession>
<evidence type="ECO:0000313" key="11">
    <source>
        <dbReference type="EMBL" id="PKQ27971.1"/>
    </source>
</evidence>
<dbReference type="GO" id="GO:0043885">
    <property type="term" value="F:anaerobic carbon-monoxide dehydrogenase activity"/>
    <property type="evidence" value="ECO:0007669"/>
    <property type="project" value="UniProtKB-UniRule"/>
</dbReference>
<feature type="binding site" evidence="10">
    <location>
        <position position="23"/>
    </location>
    <ligand>
        <name>[4Fe-4S] cluster</name>
        <dbReference type="ChEBI" id="CHEBI:49883"/>
        <label>1</label>
        <note>ligand shared between dimeric partners</note>
    </ligand>
</feature>
<feature type="binding site" evidence="10">
    <location>
        <position position="32"/>
    </location>
    <ligand>
        <name>[4Fe-4S] cluster</name>
        <dbReference type="ChEBI" id="CHEBI:49883"/>
        <label>2</label>
    </ligand>
</feature>
<dbReference type="GO" id="GO:0051539">
    <property type="term" value="F:4 iron, 4 sulfur cluster binding"/>
    <property type="evidence" value="ECO:0007669"/>
    <property type="project" value="UniProtKB-UniRule"/>
</dbReference>
<feature type="binding site" evidence="10">
    <location>
        <position position="462"/>
    </location>
    <ligand>
        <name>[Ni-4Fe-4S] cluster</name>
        <dbReference type="ChEBI" id="CHEBI:47739"/>
    </ligand>
</feature>
<feature type="binding site" evidence="10">
    <location>
        <position position="432"/>
    </location>
    <ligand>
        <name>[Ni-4Fe-4S] cluster</name>
        <dbReference type="ChEBI" id="CHEBI:47739"/>
    </ligand>
</feature>
<evidence type="ECO:0000256" key="5">
    <source>
        <dbReference type="ARBA" id="ARBA00023002"/>
    </source>
</evidence>
<dbReference type="PANTHER" id="PTHR30109:SF4">
    <property type="entry name" value="CARBON MONOXIDE DEHYDROGENASE"/>
    <property type="match status" value="1"/>
</dbReference>
<protein>
    <recommendedName>
        <fullName evidence="9">Carbon monoxide dehydrogenase</fullName>
        <ecNumber evidence="9">1.2.7.4</ecNumber>
    </recommendedName>
</protein>
<gene>
    <name evidence="11" type="primary">cooS</name>
    <name evidence="11" type="ORF">CVT63_05215</name>
</gene>
<feature type="binding site" evidence="10">
    <location>
        <position position="31"/>
    </location>
    <ligand>
        <name>[4Fe-4S] cluster</name>
        <dbReference type="ChEBI" id="CHEBI:49883"/>
        <label>1</label>
        <note>ligand shared between dimeric partners</note>
    </ligand>
</feature>
<evidence type="ECO:0000256" key="8">
    <source>
        <dbReference type="ARBA" id="ARBA00048733"/>
    </source>
</evidence>
<dbReference type="SUPFAM" id="SSF56821">
    <property type="entry name" value="Prismane protein-like"/>
    <property type="match status" value="1"/>
</dbReference>
<dbReference type="Pfam" id="PF03063">
    <property type="entry name" value="Prismane"/>
    <property type="match status" value="1"/>
</dbReference>
<evidence type="ECO:0000256" key="6">
    <source>
        <dbReference type="ARBA" id="ARBA00023004"/>
    </source>
</evidence>
<evidence type="ECO:0000256" key="7">
    <source>
        <dbReference type="ARBA" id="ARBA00023014"/>
    </source>
</evidence>
<dbReference type="NCBIfam" id="TIGR01702">
    <property type="entry name" value="CO_DH_cata"/>
    <property type="match status" value="1"/>
</dbReference>
<feature type="binding site" evidence="10">
    <location>
        <position position="57"/>
    </location>
    <ligand>
        <name>[4Fe-4S] cluster</name>
        <dbReference type="ChEBI" id="CHEBI:49883"/>
        <label>2</label>
    </ligand>
</feature>
<dbReference type="Gene3D" id="1.20.1270.30">
    <property type="match status" value="1"/>
</dbReference>
<feature type="binding site" evidence="10">
    <location>
        <position position="506"/>
    </location>
    <ligand>
        <name>[Ni-4Fe-4S] cluster</name>
        <dbReference type="ChEBI" id="CHEBI:47739"/>
    </ligand>
</feature>
<feature type="binding site" evidence="10">
    <location>
        <position position="248"/>
    </location>
    <ligand>
        <name>[Ni-4Fe-4S] cluster</name>
        <dbReference type="ChEBI" id="CHEBI:47739"/>
    </ligand>
</feature>
<evidence type="ECO:0000256" key="9">
    <source>
        <dbReference type="PIRNR" id="PIRNR005023"/>
    </source>
</evidence>
<dbReference type="PIRSF" id="PIRSF005023">
    <property type="entry name" value="CODH"/>
    <property type="match status" value="1"/>
</dbReference>
<dbReference type="GO" id="GO:0004601">
    <property type="term" value="F:peroxidase activity"/>
    <property type="evidence" value="ECO:0007669"/>
    <property type="project" value="TreeGrafter"/>
</dbReference>
<dbReference type="GO" id="GO:0050418">
    <property type="term" value="F:hydroxylamine reductase activity"/>
    <property type="evidence" value="ECO:0007669"/>
    <property type="project" value="TreeGrafter"/>
</dbReference>
<dbReference type="Gene3D" id="3.40.50.2030">
    <property type="match status" value="2"/>
</dbReference>
<keyword evidence="2 9" id="KW-0004">4Fe-4S</keyword>
<evidence type="ECO:0000256" key="2">
    <source>
        <dbReference type="ARBA" id="ARBA00022485"/>
    </source>
</evidence>
<keyword evidence="4 9" id="KW-0479">Metal-binding</keyword>
<keyword evidence="7 9" id="KW-0411">Iron-sulfur</keyword>
<keyword evidence="3 10" id="KW-0533">Nickel</keyword>
<feature type="binding site" evidence="10">
    <location>
        <position position="35"/>
    </location>
    <ligand>
        <name>[4Fe-4S] cluster</name>
        <dbReference type="ChEBI" id="CHEBI:49883"/>
        <label>2</label>
    </ligand>
</feature>
<comment type="catalytic activity">
    <reaction evidence="8 9">
        <text>CO + 2 oxidized [2Fe-2S]-[ferredoxin] + H2O = 2 reduced [2Fe-2S]-[ferredoxin] + CO2 + 2 H(+)</text>
        <dbReference type="Rhea" id="RHEA:21040"/>
        <dbReference type="Rhea" id="RHEA-COMP:10000"/>
        <dbReference type="Rhea" id="RHEA-COMP:10001"/>
        <dbReference type="ChEBI" id="CHEBI:15377"/>
        <dbReference type="ChEBI" id="CHEBI:15378"/>
        <dbReference type="ChEBI" id="CHEBI:16526"/>
        <dbReference type="ChEBI" id="CHEBI:17245"/>
        <dbReference type="ChEBI" id="CHEBI:33737"/>
        <dbReference type="ChEBI" id="CHEBI:33738"/>
        <dbReference type="EC" id="1.2.7.4"/>
    </reaction>
</comment>
<feature type="binding site" evidence="10">
    <location>
        <position position="322"/>
    </location>
    <ligand>
        <name>[Ni-4Fe-4S] cluster</name>
        <dbReference type="ChEBI" id="CHEBI:47739"/>
    </ligand>
</feature>
<evidence type="ECO:0000256" key="10">
    <source>
        <dbReference type="PIRSR" id="PIRSR005023-1"/>
    </source>
</evidence>
<name>A0A2N3G5I2_9ACTN</name>
<dbReference type="PANTHER" id="PTHR30109">
    <property type="entry name" value="HYDROXYLAMINE REDUCTASE"/>
    <property type="match status" value="1"/>
</dbReference>
<keyword evidence="5 9" id="KW-0560">Oxidoreductase</keyword>
<proteinExistence type="predicted"/>
<feature type="binding site" evidence="10">
    <location>
        <position position="40"/>
    </location>
    <ligand>
        <name>[4Fe-4S] cluster</name>
        <dbReference type="ChEBI" id="CHEBI:49883"/>
        <label>2</label>
    </ligand>
</feature>
<dbReference type="InterPro" id="IPR011254">
    <property type="entry name" value="Prismane-like_sf"/>
</dbReference>
<evidence type="ECO:0000313" key="12">
    <source>
        <dbReference type="Proteomes" id="UP000233654"/>
    </source>
</evidence>
<dbReference type="GO" id="GO:0042542">
    <property type="term" value="P:response to hydrogen peroxide"/>
    <property type="evidence" value="ECO:0007669"/>
    <property type="project" value="TreeGrafter"/>
</dbReference>
<reference evidence="11 12" key="1">
    <citation type="journal article" date="2017" name="ISME J.">
        <title>Potential for microbial H2 and metal transformations associated with novel bacteria and archaea in deep terrestrial subsurface sediments.</title>
        <authorList>
            <person name="Hernsdorf A.W."/>
            <person name="Amano Y."/>
            <person name="Miyakawa K."/>
            <person name="Ise K."/>
            <person name="Suzuki Y."/>
            <person name="Anantharaman K."/>
            <person name="Probst A."/>
            <person name="Burstein D."/>
            <person name="Thomas B.C."/>
            <person name="Banfield J.F."/>
        </authorList>
    </citation>
    <scope>NUCLEOTIDE SEQUENCE [LARGE SCALE GENOMIC DNA]</scope>
    <source>
        <strain evidence="11">HGW-Actinobacteria-3</strain>
    </source>
</reference>
<dbReference type="InterPro" id="IPR016101">
    <property type="entry name" value="CO_DH_a-bundle"/>
</dbReference>
<feature type="binding site" evidence="10">
    <location>
        <position position="284"/>
    </location>
    <ligand>
        <name>[Ni-4Fe-4S] cluster</name>
        <dbReference type="ChEBI" id="CHEBI:47739"/>
    </ligand>
</feature>
<comment type="caution">
    <text evidence="11">The sequence shown here is derived from an EMBL/GenBank/DDBJ whole genome shotgun (WGS) entry which is preliminary data.</text>
</comment>
<evidence type="ECO:0000256" key="3">
    <source>
        <dbReference type="ARBA" id="ARBA00022596"/>
    </source>
</evidence>
<dbReference type="Proteomes" id="UP000233654">
    <property type="component" value="Unassembled WGS sequence"/>
</dbReference>
<dbReference type="EMBL" id="PHEX01000040">
    <property type="protein sequence ID" value="PKQ27971.1"/>
    <property type="molecule type" value="Genomic_DNA"/>
</dbReference>
<dbReference type="AlphaFoldDB" id="A0A2N3G5I2"/>
<dbReference type="InterPro" id="IPR010047">
    <property type="entry name" value="CODH"/>
</dbReference>
<comment type="cofactor">
    <cofactor evidence="1">
        <name>[4Fe-4S] cluster</name>
        <dbReference type="ChEBI" id="CHEBI:49883"/>
    </cofactor>
</comment>
<evidence type="ECO:0000256" key="1">
    <source>
        <dbReference type="ARBA" id="ARBA00001966"/>
    </source>
</evidence>
<dbReference type="GO" id="GO:0006091">
    <property type="term" value="P:generation of precursor metabolites and energy"/>
    <property type="evidence" value="ECO:0007669"/>
    <property type="project" value="InterPro"/>
</dbReference>
<organism evidence="11 12">
    <name type="scientific">Candidatus Anoxymicrobium japonicum</name>
    <dbReference type="NCBI Taxonomy" id="2013648"/>
    <lineage>
        <taxon>Bacteria</taxon>
        <taxon>Bacillati</taxon>
        <taxon>Actinomycetota</taxon>
        <taxon>Candidatus Geothermincolia</taxon>
        <taxon>Candidatus Geothermincolales</taxon>
        <taxon>Candidatus Anoxymicrobiaceae</taxon>
        <taxon>Candidatus Anoxymicrobium</taxon>
    </lineage>
</organism>
<dbReference type="GO" id="GO:0016151">
    <property type="term" value="F:nickel cation binding"/>
    <property type="evidence" value="ECO:0007669"/>
    <property type="project" value="InterPro"/>
</dbReference>
<dbReference type="EC" id="1.2.7.4" evidence="9"/>
<dbReference type="InterPro" id="IPR016099">
    <property type="entry name" value="Prismane-like_a/b-sand"/>
</dbReference>